<comment type="caution">
    <text evidence="1">The sequence shown here is derived from an EMBL/GenBank/DDBJ whole genome shotgun (WGS) entry which is preliminary data.</text>
</comment>
<reference evidence="1 2" key="1">
    <citation type="submission" date="2020-08" db="EMBL/GenBank/DDBJ databases">
        <title>Sequencing the genomes of 1000 actinobacteria strains.</title>
        <authorList>
            <person name="Klenk H.-P."/>
        </authorList>
    </citation>
    <scope>NUCLEOTIDE SEQUENCE [LARGE SCALE GENOMIC DNA]</scope>
    <source>
        <strain evidence="1 2">DSM 27099</strain>
    </source>
</reference>
<evidence type="ECO:0000313" key="1">
    <source>
        <dbReference type="EMBL" id="MBB2974985.1"/>
    </source>
</evidence>
<name>A0A7W4V173_9MICO</name>
<accession>A0A7W4V173</accession>
<dbReference type="EMBL" id="JACHWQ010000001">
    <property type="protein sequence ID" value="MBB2974985.1"/>
    <property type="molecule type" value="Genomic_DNA"/>
</dbReference>
<proteinExistence type="predicted"/>
<keyword evidence="2" id="KW-1185">Reference proteome</keyword>
<dbReference type="Proteomes" id="UP000529310">
    <property type="component" value="Unassembled WGS sequence"/>
</dbReference>
<gene>
    <name evidence="1" type="ORF">FHX49_000526</name>
</gene>
<dbReference type="RefSeq" id="WP_165142029.1">
    <property type="nucleotide sequence ID" value="NZ_CP049255.1"/>
</dbReference>
<evidence type="ECO:0000313" key="2">
    <source>
        <dbReference type="Proteomes" id="UP000529310"/>
    </source>
</evidence>
<sequence length="51" mass="5388">MAVLPPHVLERGEFDLFNGVPGALPADEFGLVEPVHRLGESIVEAVTDGSC</sequence>
<organism evidence="1 2">
    <name type="scientific">Microbacterium endophyticum</name>
    <dbReference type="NCBI Taxonomy" id="1526412"/>
    <lineage>
        <taxon>Bacteria</taxon>
        <taxon>Bacillati</taxon>
        <taxon>Actinomycetota</taxon>
        <taxon>Actinomycetes</taxon>
        <taxon>Micrococcales</taxon>
        <taxon>Microbacteriaceae</taxon>
        <taxon>Microbacterium</taxon>
    </lineage>
</organism>
<dbReference type="AlphaFoldDB" id="A0A7W4V173"/>
<protein>
    <submittedName>
        <fullName evidence="1">Uncharacterized protein</fullName>
    </submittedName>
</protein>